<comment type="similarity">
    <text evidence="4">Belongs to the arginase family.</text>
</comment>
<evidence type="ECO:0000256" key="1">
    <source>
        <dbReference type="ARBA" id="ARBA00022723"/>
    </source>
</evidence>
<dbReference type="InterPro" id="IPR023696">
    <property type="entry name" value="Ureohydrolase_dom_sf"/>
</dbReference>
<evidence type="ECO:0000313" key="6">
    <source>
        <dbReference type="Proteomes" id="UP001174691"/>
    </source>
</evidence>
<dbReference type="PROSITE" id="PS51409">
    <property type="entry name" value="ARGINASE_2"/>
    <property type="match status" value="1"/>
</dbReference>
<keyword evidence="1" id="KW-0479">Metal-binding</keyword>
<dbReference type="InterPro" id="IPR006035">
    <property type="entry name" value="Ureohydrolase"/>
</dbReference>
<keyword evidence="2" id="KW-0378">Hydrolase</keyword>
<dbReference type="PANTHER" id="PTHR43782:SF3">
    <property type="entry name" value="ARGINASE"/>
    <property type="match status" value="1"/>
</dbReference>
<dbReference type="GO" id="GO:0005829">
    <property type="term" value="C:cytosol"/>
    <property type="evidence" value="ECO:0007669"/>
    <property type="project" value="TreeGrafter"/>
</dbReference>
<evidence type="ECO:0000256" key="4">
    <source>
        <dbReference type="PROSITE-ProRule" id="PRU00742"/>
    </source>
</evidence>
<sequence length="323" mass="33761">MPSPKSTPLTSITLILSPYHVGHPSTGPGLGPSFLLSHNLLLALQSLGIPVHTASIPASAISSAEGEIGRTFTLLRETSVFVSAARGSGSFPLVLAGNCCASVGVAAGVLLADSSSGKDFDDEREGKEAAELGCVWFDAHDDYNTPDTLMSGYLDSMGVAMLAGECWKSLLGTVPGFRPMDLKRVVHVGMRDVTDAERQRVVDSGMDLVWGNSGKRVDFAGEFGVVLERKRLGRTFVHVDLDCLDVSLGQVNKFAAPGGLLGDDLGACLERVANLTVPASLTVASFDPSYDGADNIARIAVQAVKGFVEALIAKGVVTAQSEA</sequence>
<dbReference type="Gene3D" id="3.40.800.10">
    <property type="entry name" value="Ureohydrolase domain"/>
    <property type="match status" value="1"/>
</dbReference>
<dbReference type="SUPFAM" id="SSF52768">
    <property type="entry name" value="Arginase/deacetylase"/>
    <property type="match status" value="1"/>
</dbReference>
<keyword evidence="3" id="KW-0464">Manganese</keyword>
<reference evidence="5" key="1">
    <citation type="submission" date="2022-07" db="EMBL/GenBank/DDBJ databases">
        <title>Fungi with potential for degradation of polypropylene.</title>
        <authorList>
            <person name="Gostincar C."/>
        </authorList>
    </citation>
    <scope>NUCLEOTIDE SEQUENCE</scope>
    <source>
        <strain evidence="5">EXF-13287</strain>
    </source>
</reference>
<evidence type="ECO:0000256" key="2">
    <source>
        <dbReference type="ARBA" id="ARBA00022801"/>
    </source>
</evidence>
<protein>
    <submittedName>
        <fullName evidence="5">Arginase</fullName>
    </submittedName>
</protein>
<dbReference type="AlphaFoldDB" id="A0AA38VBW2"/>
<dbReference type="PANTHER" id="PTHR43782">
    <property type="entry name" value="ARGINASE"/>
    <property type="match status" value="1"/>
</dbReference>
<proteinExistence type="inferred from homology"/>
<dbReference type="CDD" id="cd09999">
    <property type="entry name" value="Arginase-like_1"/>
    <property type="match status" value="1"/>
</dbReference>
<name>A0AA38VBW2_9PEZI</name>
<dbReference type="Proteomes" id="UP001174691">
    <property type="component" value="Unassembled WGS sequence"/>
</dbReference>
<gene>
    <name evidence="5" type="ORF">NKR19_g8888</name>
</gene>
<dbReference type="GO" id="GO:0005634">
    <property type="term" value="C:nucleus"/>
    <property type="evidence" value="ECO:0007669"/>
    <property type="project" value="TreeGrafter"/>
</dbReference>
<accession>A0AA38VBW2</accession>
<dbReference type="GO" id="GO:0030145">
    <property type="term" value="F:manganese ion binding"/>
    <property type="evidence" value="ECO:0007669"/>
    <property type="project" value="TreeGrafter"/>
</dbReference>
<evidence type="ECO:0000313" key="5">
    <source>
        <dbReference type="EMBL" id="KAJ9133903.1"/>
    </source>
</evidence>
<dbReference type="Pfam" id="PF00491">
    <property type="entry name" value="Arginase"/>
    <property type="match status" value="1"/>
</dbReference>
<dbReference type="GO" id="GO:0004053">
    <property type="term" value="F:arginase activity"/>
    <property type="evidence" value="ECO:0007669"/>
    <property type="project" value="TreeGrafter"/>
</dbReference>
<dbReference type="EMBL" id="JANBVN010000193">
    <property type="protein sequence ID" value="KAJ9133903.1"/>
    <property type="molecule type" value="Genomic_DNA"/>
</dbReference>
<keyword evidence="6" id="KW-1185">Reference proteome</keyword>
<comment type="caution">
    <text evidence="5">The sequence shown here is derived from an EMBL/GenBank/DDBJ whole genome shotgun (WGS) entry which is preliminary data.</text>
</comment>
<organism evidence="5 6">
    <name type="scientific">Coniochaeta hoffmannii</name>
    <dbReference type="NCBI Taxonomy" id="91930"/>
    <lineage>
        <taxon>Eukaryota</taxon>
        <taxon>Fungi</taxon>
        <taxon>Dikarya</taxon>
        <taxon>Ascomycota</taxon>
        <taxon>Pezizomycotina</taxon>
        <taxon>Sordariomycetes</taxon>
        <taxon>Sordariomycetidae</taxon>
        <taxon>Coniochaetales</taxon>
        <taxon>Coniochaetaceae</taxon>
        <taxon>Coniochaeta</taxon>
    </lineage>
</organism>
<evidence type="ECO:0000256" key="3">
    <source>
        <dbReference type="ARBA" id="ARBA00023211"/>
    </source>
</evidence>